<sequence length="444" mass="49051">MTESYQFDVLYLGAGHGAFDGAVPLANSGKKVAIIEADKIGGTCPNRGCNAKITLDNPVQLLRHQERLDGIVNGDLKLDWTANVEHEHEVIDGLPDMITGLLDSVDIEIIHGRGKFVDAHTIEVDQQRYTADKIVIATGLRPHHLDVMGSELTHDSTDFMNLKQLPENIVIIGAGYIGMEFATIANAAGANVTVLLRHNRALRKFNQDYVKQVIADLEKRGVKFIYNAQVDRFEEDGSHFTVSYNDHETLTTDWILDATGRIPNIENIGLDEVGVSYNANGIEVNDHLQTNIDNIYASGDVLDKEQPKLTPTAIFESSYLTQLFTGKTTDAINYPPIPTIVFTSPQIAQVGMSVEEAQQNPDYTIKTNHLPDGWFRQVDKETIGDNTLIYDQDHHLVGAAEVSEHAADAINVLLPAIEFQYTAEQLGRIVPLFPTLGADVWSQI</sequence>
<keyword evidence="8" id="KW-0614">Plasmid</keyword>
<evidence type="ECO:0000256" key="5">
    <source>
        <dbReference type="PIRSR" id="PIRSR000350-4"/>
    </source>
</evidence>
<dbReference type="PRINTS" id="PR00368">
    <property type="entry name" value="FADPNR"/>
</dbReference>
<dbReference type="InterPro" id="IPR001100">
    <property type="entry name" value="Pyr_nuc-diS_OxRdtase"/>
</dbReference>
<dbReference type="GO" id="GO:0016491">
    <property type="term" value="F:oxidoreductase activity"/>
    <property type="evidence" value="ECO:0007669"/>
    <property type="project" value="InterPro"/>
</dbReference>
<dbReference type="Gene3D" id="3.30.390.30">
    <property type="match status" value="1"/>
</dbReference>
<evidence type="ECO:0000259" key="6">
    <source>
        <dbReference type="Pfam" id="PF02852"/>
    </source>
</evidence>
<dbReference type="EMBL" id="AP014681">
    <property type="protein sequence ID" value="BAP86857.1"/>
    <property type="molecule type" value="Genomic_DNA"/>
</dbReference>
<keyword evidence="4" id="KW-0520">NAD</keyword>
<feature type="domain" description="Pyridine nucleotide-disulphide oxidoreductase dimerisation" evidence="6">
    <location>
        <begin position="337"/>
        <end position="437"/>
    </location>
</feature>
<feature type="domain" description="FAD/NAD(P)-binding" evidence="7">
    <location>
        <begin position="8"/>
        <end position="315"/>
    </location>
</feature>
<dbReference type="InterPro" id="IPR016156">
    <property type="entry name" value="FAD/NAD-linked_Rdtase_dimer_sf"/>
</dbReference>
<comment type="cofactor">
    <cofactor evidence="4">
        <name>FAD</name>
        <dbReference type="ChEBI" id="CHEBI:57692"/>
    </cofactor>
    <text evidence="4">Binds 1 FAD per subunit.</text>
</comment>
<dbReference type="Gene3D" id="3.50.50.60">
    <property type="entry name" value="FAD/NAD(P)-binding domain"/>
    <property type="match status" value="2"/>
</dbReference>
<comment type="similarity">
    <text evidence="1">Belongs to the class-I pyridine nucleotide-disulfide oxidoreductase family.</text>
</comment>
<dbReference type="PANTHER" id="PTHR43014">
    <property type="entry name" value="MERCURIC REDUCTASE"/>
    <property type="match status" value="1"/>
</dbReference>
<dbReference type="PANTHER" id="PTHR43014:SF5">
    <property type="entry name" value="GLUTATHIONE REDUCTASE (NADPH)"/>
    <property type="match status" value="1"/>
</dbReference>
<evidence type="ECO:0000256" key="3">
    <source>
        <dbReference type="ARBA" id="ARBA00022827"/>
    </source>
</evidence>
<name>A0A0A1GXH3_9LACO</name>
<reference evidence="8 9" key="1">
    <citation type="submission" date="2014-11" db="EMBL/GenBank/DDBJ databases">
        <title>Complete genome sequence and analysis of Lactobacillus hokkaidonensis LOOC260T.</title>
        <authorList>
            <person name="Tanizawa Y."/>
            <person name="Tohno M."/>
            <person name="Kaminuma E."/>
            <person name="Nakamura Y."/>
            <person name="Arita M."/>
        </authorList>
    </citation>
    <scope>NUCLEOTIDE SEQUENCE [LARGE SCALE GENOMIC DNA]</scope>
    <source>
        <strain evidence="8 9">LOOC260</strain>
        <plasmid evidence="9">pLOOC260-1 DNA</plasmid>
    </source>
</reference>
<keyword evidence="3 4" id="KW-0274">FAD</keyword>
<evidence type="ECO:0000256" key="4">
    <source>
        <dbReference type="PIRSR" id="PIRSR000350-3"/>
    </source>
</evidence>
<feature type="binding site" evidence="4">
    <location>
        <position position="260"/>
    </location>
    <ligand>
        <name>NAD(+)</name>
        <dbReference type="ChEBI" id="CHEBI:57540"/>
    </ligand>
</feature>
<evidence type="ECO:0000259" key="7">
    <source>
        <dbReference type="Pfam" id="PF07992"/>
    </source>
</evidence>
<proteinExistence type="inferred from homology"/>
<dbReference type="Pfam" id="PF02852">
    <property type="entry name" value="Pyr_redox_dim"/>
    <property type="match status" value="1"/>
</dbReference>
<evidence type="ECO:0000256" key="1">
    <source>
        <dbReference type="ARBA" id="ARBA00007532"/>
    </source>
</evidence>
<dbReference type="InterPro" id="IPR004099">
    <property type="entry name" value="Pyr_nucl-diS_OxRdtase_dimer"/>
</dbReference>
<feature type="binding site" evidence="4">
    <location>
        <position position="300"/>
    </location>
    <ligand>
        <name>FAD</name>
        <dbReference type="ChEBI" id="CHEBI:57692"/>
    </ligand>
</feature>
<dbReference type="RefSeq" id="WP_002831210.1">
    <property type="nucleotide sequence ID" value="NZ_AP014681.1"/>
</dbReference>
<dbReference type="Proteomes" id="UP000031620">
    <property type="component" value="Plasmid pLOOC260-1"/>
</dbReference>
<dbReference type="PIRSF" id="PIRSF000350">
    <property type="entry name" value="Mercury_reductase_MerA"/>
    <property type="match status" value="1"/>
</dbReference>
<dbReference type="GeneID" id="97413409"/>
<evidence type="ECO:0000256" key="2">
    <source>
        <dbReference type="ARBA" id="ARBA00022630"/>
    </source>
</evidence>
<dbReference type="PRINTS" id="PR00411">
    <property type="entry name" value="PNDRDTASEI"/>
</dbReference>
<feature type="binding site" evidence="4">
    <location>
        <position position="114"/>
    </location>
    <ligand>
        <name>FAD</name>
        <dbReference type="ChEBI" id="CHEBI:57692"/>
    </ligand>
</feature>
<dbReference type="Pfam" id="PF07992">
    <property type="entry name" value="Pyr_redox_2"/>
    <property type="match status" value="1"/>
</dbReference>
<feature type="binding site" evidence="4">
    <location>
        <begin position="173"/>
        <end position="180"/>
    </location>
    <ligand>
        <name>NAD(+)</name>
        <dbReference type="ChEBI" id="CHEBI:57540"/>
    </ligand>
</feature>
<dbReference type="GO" id="GO:0000166">
    <property type="term" value="F:nucleotide binding"/>
    <property type="evidence" value="ECO:0007669"/>
    <property type="project" value="UniProtKB-KW"/>
</dbReference>
<dbReference type="InterPro" id="IPR023753">
    <property type="entry name" value="FAD/NAD-binding_dom"/>
</dbReference>
<evidence type="ECO:0000313" key="9">
    <source>
        <dbReference type="Proteomes" id="UP000031620"/>
    </source>
</evidence>
<evidence type="ECO:0000313" key="8">
    <source>
        <dbReference type="EMBL" id="BAP86857.1"/>
    </source>
</evidence>
<dbReference type="HOGENOM" id="CLU_016755_2_0_9"/>
<dbReference type="InterPro" id="IPR036188">
    <property type="entry name" value="FAD/NAD-bd_sf"/>
</dbReference>
<dbReference type="KEGG" id="lho:LOOC260_200830"/>
<feature type="disulfide bond" description="Redox-active" evidence="5">
    <location>
        <begin position="44"/>
        <end position="49"/>
    </location>
</feature>
<organism evidence="8 9">
    <name type="scientific">Paucilactobacillus hokkaidonensis JCM 18461</name>
    <dbReference type="NCBI Taxonomy" id="1291742"/>
    <lineage>
        <taxon>Bacteria</taxon>
        <taxon>Bacillati</taxon>
        <taxon>Bacillota</taxon>
        <taxon>Bacilli</taxon>
        <taxon>Lactobacillales</taxon>
        <taxon>Lactobacillaceae</taxon>
        <taxon>Paucilactobacillus</taxon>
    </lineage>
</organism>
<accession>A0A0A1GXH3</accession>
<keyword evidence="2" id="KW-0285">Flavoprotein</keyword>
<protein>
    <submittedName>
        <fullName evidence="8">Possible glutathione-disulfide reductase</fullName>
    </submittedName>
</protein>
<dbReference type="SUPFAM" id="SSF55424">
    <property type="entry name" value="FAD/NAD-linked reductases, dimerisation (C-terminal) domain"/>
    <property type="match status" value="1"/>
</dbReference>
<dbReference type="AlphaFoldDB" id="A0A0A1GXH3"/>
<keyword evidence="4" id="KW-0547">Nucleotide-binding</keyword>
<geneLocation type="plasmid" evidence="9">
    <name>pLOOC260-1 DNA</name>
</geneLocation>
<gene>
    <name evidence="8" type="ORF">LOOC260_200830</name>
</gene>
<dbReference type="SUPFAM" id="SSF51905">
    <property type="entry name" value="FAD/NAD(P)-binding domain"/>
    <property type="match status" value="1"/>
</dbReference>